<dbReference type="AlphaFoldDB" id="A0A1D2J5T3"/>
<dbReference type="EMBL" id="LZYO01000444">
    <property type="protein sequence ID" value="ODH13643.1"/>
    <property type="molecule type" value="Genomic_DNA"/>
</dbReference>
<organism evidence="2 3">
    <name type="scientific">Paracoccidioides brasiliensis</name>
    <dbReference type="NCBI Taxonomy" id="121759"/>
    <lineage>
        <taxon>Eukaryota</taxon>
        <taxon>Fungi</taxon>
        <taxon>Dikarya</taxon>
        <taxon>Ascomycota</taxon>
        <taxon>Pezizomycotina</taxon>
        <taxon>Eurotiomycetes</taxon>
        <taxon>Eurotiomycetidae</taxon>
        <taxon>Onygenales</taxon>
        <taxon>Ajellomycetaceae</taxon>
        <taxon>Paracoccidioides</taxon>
    </lineage>
</organism>
<dbReference type="VEuPathDB" id="FungiDB:PADG_06366"/>
<dbReference type="VEuPathDB" id="FungiDB:PABG_07124"/>
<dbReference type="VEuPathDB" id="FungiDB:PABG_12533"/>
<feature type="compositionally biased region" description="Pro residues" evidence="1">
    <location>
        <begin position="48"/>
        <end position="60"/>
    </location>
</feature>
<name>A0A1D2J5T3_PARBR</name>
<sequence length="221" mass="24283">MAGVPPSNEQHPEPIAQPTVAEYMVEMERLKQEIEALRVASFSAQPAQAPPAPPPPPAAPTPVTTGRSKTGLPDTVDGEAIGDGFAQAAYICSRLREDALKRFYPWALHTARELRTPIAVIGQLDKLFLDPAQFLPLFDQKLLEANGGFRTDAVKISLLGKLGQPALPRTPCGHNPSRWLRGILHPAAQHRHAARPSQRNPLLFLERYYGYYRAPDSIVSD</sequence>
<reference evidence="2 3" key="1">
    <citation type="submission" date="2016-06" db="EMBL/GenBank/DDBJ databases">
        <authorList>
            <person name="Kjaerup R.B."/>
            <person name="Dalgaard T.S."/>
            <person name="Juul-Madsen H.R."/>
        </authorList>
    </citation>
    <scope>NUCLEOTIDE SEQUENCE [LARGE SCALE GENOMIC DNA]</scope>
    <source>
        <strain evidence="2 3">Pb300</strain>
    </source>
</reference>
<proteinExistence type="predicted"/>
<protein>
    <submittedName>
        <fullName evidence="2">Uncharacterized protein</fullName>
    </submittedName>
</protein>
<evidence type="ECO:0000256" key="1">
    <source>
        <dbReference type="SAM" id="MobiDB-lite"/>
    </source>
</evidence>
<comment type="caution">
    <text evidence="2">The sequence shown here is derived from an EMBL/GenBank/DDBJ whole genome shotgun (WGS) entry which is preliminary data.</text>
</comment>
<dbReference type="Proteomes" id="UP000242814">
    <property type="component" value="Unassembled WGS sequence"/>
</dbReference>
<evidence type="ECO:0000313" key="3">
    <source>
        <dbReference type="Proteomes" id="UP000242814"/>
    </source>
</evidence>
<evidence type="ECO:0000313" key="2">
    <source>
        <dbReference type="EMBL" id="ODH13643.1"/>
    </source>
</evidence>
<feature type="region of interest" description="Disordered" evidence="1">
    <location>
        <begin position="41"/>
        <end position="71"/>
    </location>
</feature>
<accession>A0A1D2J5T3</accession>
<gene>
    <name evidence="2" type="ORF">ACO22_07052</name>
</gene>